<dbReference type="EMBL" id="CP006959">
    <property type="protein sequence ID" value="AJK51230.1"/>
    <property type="molecule type" value="Genomic_DNA"/>
</dbReference>
<proteinExistence type="predicted"/>
<dbReference type="Proteomes" id="UP000031910">
    <property type="component" value="Chromosome"/>
</dbReference>
<accession>A0A9N7G8F9</accession>
<dbReference type="KEGG" id="mcai:MCCG_0246"/>
<organism evidence="1 2">
    <name type="scientific">Mycoplasma capricolum subsp. capripneumoniae 87001</name>
    <dbReference type="NCBI Taxonomy" id="1124992"/>
    <lineage>
        <taxon>Bacteria</taxon>
        <taxon>Bacillati</taxon>
        <taxon>Mycoplasmatota</taxon>
        <taxon>Mollicutes</taxon>
        <taxon>Mycoplasmataceae</taxon>
        <taxon>Mycoplasma</taxon>
    </lineage>
</organism>
<evidence type="ECO:0000313" key="1">
    <source>
        <dbReference type="EMBL" id="AJK51230.1"/>
    </source>
</evidence>
<keyword evidence="2" id="KW-1185">Reference proteome</keyword>
<dbReference type="InterPro" id="IPR011664">
    <property type="entry name" value="Abi_system_AbiD/AbiF-like"/>
</dbReference>
<evidence type="ECO:0000313" key="2">
    <source>
        <dbReference type="Proteomes" id="UP000031910"/>
    </source>
</evidence>
<protein>
    <recommendedName>
        <fullName evidence="3">Abortive infection bacteriophage resistance protein</fullName>
    </recommendedName>
</protein>
<reference evidence="1 2" key="1">
    <citation type="submission" date="2013-12" db="EMBL/GenBank/DDBJ databases">
        <authorList>
            <person name="Wang R."/>
            <person name="Li Y."/>
            <person name="Zheng H."/>
            <person name="Xin J."/>
        </authorList>
    </citation>
    <scope>NUCLEOTIDE SEQUENCE [LARGE SCALE GENOMIC DNA]</scope>
    <source>
        <strain evidence="1 2">87001</strain>
    </source>
</reference>
<dbReference type="Pfam" id="PF07751">
    <property type="entry name" value="Abi_2"/>
    <property type="match status" value="1"/>
</dbReference>
<dbReference type="AlphaFoldDB" id="A0A9N7G8F9"/>
<name>A0A9N7G8F9_MYCCC</name>
<sequence>MFRILKDDDKNNIILFYVNRFLEQNNKENNLWFRSDSFLSLLKILNIVRNVCSHEERMYNIKFDRVSTKDISEMIGYNFYGDLKLAIVFVFLKMILTRNNFISLKEEIIMLFNKFNNKFEIVLFNEILNEMGIKLEDFYKL</sequence>
<gene>
    <name evidence="1" type="ORF">MCCG_0246</name>
</gene>
<evidence type="ECO:0008006" key="3">
    <source>
        <dbReference type="Google" id="ProtNLM"/>
    </source>
</evidence>